<evidence type="ECO:0000256" key="6">
    <source>
        <dbReference type="ARBA" id="ARBA00022840"/>
    </source>
</evidence>
<keyword evidence="3 10" id="KW-0963">Cytoplasm</keyword>
<comment type="catalytic activity">
    <reaction evidence="9 10">
        <text>tRNA(His) + L-histidine + ATP = L-histidyl-tRNA(His) + AMP + diphosphate + H(+)</text>
        <dbReference type="Rhea" id="RHEA:17313"/>
        <dbReference type="Rhea" id="RHEA-COMP:9665"/>
        <dbReference type="Rhea" id="RHEA-COMP:9689"/>
        <dbReference type="ChEBI" id="CHEBI:15378"/>
        <dbReference type="ChEBI" id="CHEBI:30616"/>
        <dbReference type="ChEBI" id="CHEBI:33019"/>
        <dbReference type="ChEBI" id="CHEBI:57595"/>
        <dbReference type="ChEBI" id="CHEBI:78442"/>
        <dbReference type="ChEBI" id="CHEBI:78527"/>
        <dbReference type="ChEBI" id="CHEBI:456215"/>
        <dbReference type="EC" id="6.1.1.21"/>
    </reaction>
</comment>
<dbReference type="EMBL" id="CP034852">
    <property type="protein sequence ID" value="QCI26755.1"/>
    <property type="molecule type" value="Genomic_DNA"/>
</dbReference>
<evidence type="ECO:0000256" key="11">
    <source>
        <dbReference type="PIRSR" id="PIRSR001549-1"/>
    </source>
</evidence>
<dbReference type="Proteomes" id="UP000298782">
    <property type="component" value="Chromosome"/>
</dbReference>
<evidence type="ECO:0000313" key="13">
    <source>
        <dbReference type="EMBL" id="QCI26755.1"/>
    </source>
</evidence>
<organism evidence="13 14">
    <name type="scientific">Buchnera aphidicola</name>
    <name type="common">Thelaxes californica</name>
    <dbReference type="NCBI Taxonomy" id="1315998"/>
    <lineage>
        <taxon>Bacteria</taxon>
        <taxon>Pseudomonadati</taxon>
        <taxon>Pseudomonadota</taxon>
        <taxon>Gammaproteobacteria</taxon>
        <taxon>Enterobacterales</taxon>
        <taxon>Erwiniaceae</taxon>
        <taxon>Buchnera</taxon>
    </lineage>
</organism>
<feature type="domain" description="Aminoacyl-transfer RNA synthetases class-II family profile" evidence="12">
    <location>
        <begin position="25"/>
        <end position="319"/>
    </location>
</feature>
<evidence type="ECO:0000259" key="12">
    <source>
        <dbReference type="PROSITE" id="PS50862"/>
    </source>
</evidence>
<dbReference type="SUPFAM" id="SSF52954">
    <property type="entry name" value="Class II aaRS ABD-related"/>
    <property type="match status" value="1"/>
</dbReference>
<evidence type="ECO:0000256" key="1">
    <source>
        <dbReference type="ARBA" id="ARBA00008226"/>
    </source>
</evidence>
<dbReference type="PROSITE" id="PS50862">
    <property type="entry name" value="AA_TRNA_LIGASE_II"/>
    <property type="match status" value="1"/>
</dbReference>
<dbReference type="SUPFAM" id="SSF55681">
    <property type="entry name" value="Class II aaRS and biotin synthetases"/>
    <property type="match status" value="1"/>
</dbReference>
<dbReference type="GO" id="GO:0004821">
    <property type="term" value="F:histidine-tRNA ligase activity"/>
    <property type="evidence" value="ECO:0007669"/>
    <property type="project" value="UniProtKB-UniRule"/>
</dbReference>
<dbReference type="InterPro" id="IPR041715">
    <property type="entry name" value="HisRS-like_core"/>
</dbReference>
<dbReference type="PANTHER" id="PTHR43707:SF1">
    <property type="entry name" value="HISTIDINE--TRNA LIGASE, MITOCHONDRIAL-RELATED"/>
    <property type="match status" value="1"/>
</dbReference>
<feature type="binding site" evidence="11">
    <location>
        <position position="116"/>
    </location>
    <ligand>
        <name>L-histidine</name>
        <dbReference type="ChEBI" id="CHEBI:57595"/>
    </ligand>
</feature>
<keyword evidence="8 10" id="KW-0030">Aminoacyl-tRNA synthetase</keyword>
<dbReference type="Gene3D" id="3.30.930.10">
    <property type="entry name" value="Bira Bifunctional Protein, Domain 2"/>
    <property type="match status" value="1"/>
</dbReference>
<comment type="subcellular location">
    <subcellularLocation>
        <location evidence="10">Cytoplasm</location>
    </subcellularLocation>
</comment>
<name>A0A4D6YNW3_9GAMM</name>
<keyword evidence="14" id="KW-1185">Reference proteome</keyword>
<dbReference type="OrthoDB" id="9800814at2"/>
<evidence type="ECO:0000256" key="8">
    <source>
        <dbReference type="ARBA" id="ARBA00023146"/>
    </source>
</evidence>
<dbReference type="GO" id="GO:0006427">
    <property type="term" value="P:histidyl-tRNA aminoacylation"/>
    <property type="evidence" value="ECO:0007669"/>
    <property type="project" value="UniProtKB-UniRule"/>
</dbReference>
<dbReference type="InterPro" id="IPR045864">
    <property type="entry name" value="aa-tRNA-synth_II/BPL/LPL"/>
</dbReference>
<evidence type="ECO:0000256" key="2">
    <source>
        <dbReference type="ARBA" id="ARBA00011738"/>
    </source>
</evidence>
<feature type="binding site" evidence="11">
    <location>
        <begin position="266"/>
        <end position="267"/>
    </location>
    <ligand>
        <name>L-histidine</name>
        <dbReference type="ChEBI" id="CHEBI:57595"/>
    </ligand>
</feature>
<proteinExistence type="inferred from homology"/>
<keyword evidence="7 10" id="KW-0648">Protein biosynthesis</keyword>
<reference evidence="13 14" key="2">
    <citation type="submission" date="2019-05" db="EMBL/GenBank/DDBJ databases">
        <title>Genome evolution of the obligate endosymbiont Buchnera aphidicola.</title>
        <authorList>
            <person name="Moran N.A."/>
        </authorList>
    </citation>
    <scope>NUCLEOTIDE SEQUENCE [LARGE SCALE GENOMIC DNA]</scope>
    <source>
        <strain evidence="13 14">Tca</strain>
    </source>
</reference>
<dbReference type="PANTHER" id="PTHR43707">
    <property type="entry name" value="HISTIDYL-TRNA SYNTHETASE"/>
    <property type="match status" value="1"/>
</dbReference>
<dbReference type="NCBIfam" id="TIGR00442">
    <property type="entry name" value="hisS"/>
    <property type="match status" value="1"/>
</dbReference>
<evidence type="ECO:0000256" key="5">
    <source>
        <dbReference type="ARBA" id="ARBA00022741"/>
    </source>
</evidence>
<dbReference type="InterPro" id="IPR006195">
    <property type="entry name" value="aa-tRNA-synth_II"/>
</dbReference>
<evidence type="ECO:0000256" key="7">
    <source>
        <dbReference type="ARBA" id="ARBA00022917"/>
    </source>
</evidence>
<evidence type="ECO:0000256" key="9">
    <source>
        <dbReference type="ARBA" id="ARBA00047639"/>
    </source>
</evidence>
<dbReference type="CDD" id="cd00773">
    <property type="entry name" value="HisRS-like_core"/>
    <property type="match status" value="1"/>
</dbReference>
<evidence type="ECO:0000313" key="14">
    <source>
        <dbReference type="Proteomes" id="UP000298782"/>
    </source>
</evidence>
<dbReference type="AlphaFoldDB" id="A0A4D6YNW3"/>
<feature type="binding site" evidence="11">
    <location>
        <position position="134"/>
    </location>
    <ligand>
        <name>L-histidine</name>
        <dbReference type="ChEBI" id="CHEBI:57595"/>
    </ligand>
</feature>
<keyword evidence="5 10" id="KW-0547">Nucleotide-binding</keyword>
<feature type="binding site" evidence="11">
    <location>
        <position position="262"/>
    </location>
    <ligand>
        <name>L-histidine</name>
        <dbReference type="ChEBI" id="CHEBI:57595"/>
    </ligand>
</feature>
<dbReference type="GO" id="GO:0005737">
    <property type="term" value="C:cytoplasm"/>
    <property type="evidence" value="ECO:0007669"/>
    <property type="project" value="UniProtKB-SubCell"/>
</dbReference>
<dbReference type="PIRSF" id="PIRSF001549">
    <property type="entry name" value="His-tRNA_synth"/>
    <property type="match status" value="1"/>
</dbReference>
<dbReference type="InterPro" id="IPR015807">
    <property type="entry name" value="His-tRNA-ligase"/>
</dbReference>
<dbReference type="InterPro" id="IPR004516">
    <property type="entry name" value="HisRS/HisZ"/>
</dbReference>
<dbReference type="InterPro" id="IPR004154">
    <property type="entry name" value="Anticodon-bd"/>
</dbReference>
<dbReference type="Pfam" id="PF03129">
    <property type="entry name" value="HGTP_anticodon"/>
    <property type="match status" value="1"/>
</dbReference>
<dbReference type="Gene3D" id="3.40.50.800">
    <property type="entry name" value="Anticodon-binding domain"/>
    <property type="match status" value="1"/>
</dbReference>
<protein>
    <recommendedName>
        <fullName evidence="10">Histidine--tRNA ligase</fullName>
        <ecNumber evidence="10">6.1.1.21</ecNumber>
    </recommendedName>
    <alternativeName>
        <fullName evidence="10">Histidyl-tRNA synthetase</fullName>
        <shortName evidence="10">HisRS</shortName>
    </alternativeName>
</protein>
<keyword evidence="6 10" id="KW-0067">ATP-binding</keyword>
<reference evidence="13 14" key="1">
    <citation type="submission" date="2018-12" db="EMBL/GenBank/DDBJ databases">
        <authorList>
            <person name="Chong R.A."/>
        </authorList>
    </citation>
    <scope>NUCLEOTIDE SEQUENCE [LARGE SCALE GENOMIC DNA]</scope>
    <source>
        <strain evidence="13 14">Tca</strain>
    </source>
</reference>
<dbReference type="HAMAP" id="MF_00127">
    <property type="entry name" value="His_tRNA_synth"/>
    <property type="match status" value="1"/>
</dbReference>
<feature type="binding site" evidence="11">
    <location>
        <position position="130"/>
    </location>
    <ligand>
        <name>L-histidine</name>
        <dbReference type="ChEBI" id="CHEBI:57595"/>
    </ligand>
</feature>
<dbReference type="InterPro" id="IPR036621">
    <property type="entry name" value="Anticodon-bd_dom_sf"/>
</dbReference>
<accession>A0A4D6YNW3</accession>
<comment type="subunit">
    <text evidence="2 10">Homodimer.</text>
</comment>
<feature type="binding site" evidence="11">
    <location>
        <begin position="85"/>
        <end position="87"/>
    </location>
    <ligand>
        <name>L-histidine</name>
        <dbReference type="ChEBI" id="CHEBI:57595"/>
    </ligand>
</feature>
<gene>
    <name evidence="10" type="primary">hisS</name>
    <name evidence="13" type="ORF">D9V80_01100</name>
</gene>
<evidence type="ECO:0000256" key="4">
    <source>
        <dbReference type="ARBA" id="ARBA00022598"/>
    </source>
</evidence>
<evidence type="ECO:0000256" key="3">
    <source>
        <dbReference type="ARBA" id="ARBA00022490"/>
    </source>
</evidence>
<sequence length="428" mass="50360">MIMNINIQSIRGIHDYLPKDAEKFRNIENILLSILKSYCFQEIKLPLLEKTDLFYRTIGPSTDVLEKEMYNFESKSNEKISLRPEGTISCVRAVIQHNLLKQNLEQRLWYSGPMFRYERPQKGRYRQFYQLGTEIFGISGEEIELELLTINYTWWKKLGIHKLLSLEINSIGSYEERKEFEKKILLFFRKYESIFDHELKTTLLKNPLRLLDSKNPIIKNILFKAPKLFDSLHQDTHLKFKKICILLKLMKIPFIVNKNLIRGLDYYNDLVFEWTINDANTQNTICAGGRYNLLMSKLGGTNTPSLGCAVGLDRLLLLLNKHKIFDKKNNTVDIYIICLENSIQLSVLKISAMIRKKFSKIRIKIDFSSRKLSKKIKHAVNSFSKLMFIFGKKEIMNNCILVKNLIKHTQKNIPIDQVINYLSFFFKY</sequence>
<evidence type="ECO:0000256" key="10">
    <source>
        <dbReference type="HAMAP-Rule" id="MF_00127"/>
    </source>
</evidence>
<comment type="similarity">
    <text evidence="1 10">Belongs to the class-II aminoacyl-tRNA synthetase family.</text>
</comment>
<dbReference type="GO" id="GO:0005524">
    <property type="term" value="F:ATP binding"/>
    <property type="evidence" value="ECO:0007669"/>
    <property type="project" value="UniProtKB-UniRule"/>
</dbReference>
<keyword evidence="4 10" id="KW-0436">Ligase</keyword>
<dbReference type="EC" id="6.1.1.21" evidence="10"/>
<dbReference type="Pfam" id="PF13393">
    <property type="entry name" value="tRNA-synt_His"/>
    <property type="match status" value="1"/>
</dbReference>